<evidence type="ECO:0000313" key="1">
    <source>
        <dbReference type="EMBL" id="KAH3839949.1"/>
    </source>
</evidence>
<dbReference type="Proteomes" id="UP000828390">
    <property type="component" value="Unassembled WGS sequence"/>
</dbReference>
<reference evidence="1" key="1">
    <citation type="journal article" date="2019" name="bioRxiv">
        <title>The Genome of the Zebra Mussel, Dreissena polymorpha: A Resource for Invasive Species Research.</title>
        <authorList>
            <person name="McCartney M.A."/>
            <person name="Auch B."/>
            <person name="Kono T."/>
            <person name="Mallez S."/>
            <person name="Zhang Y."/>
            <person name="Obille A."/>
            <person name="Becker A."/>
            <person name="Abrahante J.E."/>
            <person name="Garbe J."/>
            <person name="Badalamenti J.P."/>
            <person name="Herman A."/>
            <person name="Mangelson H."/>
            <person name="Liachko I."/>
            <person name="Sullivan S."/>
            <person name="Sone E.D."/>
            <person name="Koren S."/>
            <person name="Silverstein K.A.T."/>
            <person name="Beckman K.B."/>
            <person name="Gohl D.M."/>
        </authorList>
    </citation>
    <scope>NUCLEOTIDE SEQUENCE</scope>
    <source>
        <strain evidence="1">Duluth1</strain>
        <tissue evidence="1">Whole animal</tissue>
    </source>
</reference>
<keyword evidence="2" id="KW-1185">Reference proteome</keyword>
<protein>
    <submittedName>
        <fullName evidence="1">Uncharacterized protein</fullName>
    </submittedName>
</protein>
<proteinExistence type="predicted"/>
<gene>
    <name evidence="1" type="ORF">DPMN_113389</name>
</gene>
<sequence length="70" mass="8289">MDTFDEEKYNHFKVLIVEEEIVARTDRRKDGGDNHNIPTLFKKRVHIDDHSVLLHQHICLGGKMRDCFVK</sequence>
<comment type="caution">
    <text evidence="1">The sequence shown here is derived from an EMBL/GenBank/DDBJ whole genome shotgun (WGS) entry which is preliminary data.</text>
</comment>
<name>A0A9D4KI78_DREPO</name>
<reference evidence="1" key="2">
    <citation type="submission" date="2020-11" db="EMBL/GenBank/DDBJ databases">
        <authorList>
            <person name="McCartney M.A."/>
            <person name="Auch B."/>
            <person name="Kono T."/>
            <person name="Mallez S."/>
            <person name="Becker A."/>
            <person name="Gohl D.M."/>
            <person name="Silverstein K.A.T."/>
            <person name="Koren S."/>
            <person name="Bechman K.B."/>
            <person name="Herman A."/>
            <person name="Abrahante J.E."/>
            <person name="Garbe J."/>
        </authorList>
    </citation>
    <scope>NUCLEOTIDE SEQUENCE</scope>
    <source>
        <strain evidence="1">Duluth1</strain>
        <tissue evidence="1">Whole animal</tissue>
    </source>
</reference>
<organism evidence="1 2">
    <name type="scientific">Dreissena polymorpha</name>
    <name type="common">Zebra mussel</name>
    <name type="synonym">Mytilus polymorpha</name>
    <dbReference type="NCBI Taxonomy" id="45954"/>
    <lineage>
        <taxon>Eukaryota</taxon>
        <taxon>Metazoa</taxon>
        <taxon>Spiralia</taxon>
        <taxon>Lophotrochozoa</taxon>
        <taxon>Mollusca</taxon>
        <taxon>Bivalvia</taxon>
        <taxon>Autobranchia</taxon>
        <taxon>Heteroconchia</taxon>
        <taxon>Euheterodonta</taxon>
        <taxon>Imparidentia</taxon>
        <taxon>Neoheterodontei</taxon>
        <taxon>Myida</taxon>
        <taxon>Dreissenoidea</taxon>
        <taxon>Dreissenidae</taxon>
        <taxon>Dreissena</taxon>
    </lineage>
</organism>
<evidence type="ECO:0000313" key="2">
    <source>
        <dbReference type="Proteomes" id="UP000828390"/>
    </source>
</evidence>
<accession>A0A9D4KI78</accession>
<dbReference type="AlphaFoldDB" id="A0A9D4KI78"/>
<dbReference type="EMBL" id="JAIWYP010000004">
    <property type="protein sequence ID" value="KAH3839949.1"/>
    <property type="molecule type" value="Genomic_DNA"/>
</dbReference>